<comment type="caution">
    <text evidence="2">The sequence shown here is derived from an EMBL/GenBank/DDBJ whole genome shotgun (WGS) entry which is preliminary data.</text>
</comment>
<feature type="region of interest" description="Disordered" evidence="1">
    <location>
        <begin position="145"/>
        <end position="173"/>
    </location>
</feature>
<organism evidence="2 3">
    <name type="scientific">Microdochium trichocladiopsis</name>
    <dbReference type="NCBI Taxonomy" id="1682393"/>
    <lineage>
        <taxon>Eukaryota</taxon>
        <taxon>Fungi</taxon>
        <taxon>Dikarya</taxon>
        <taxon>Ascomycota</taxon>
        <taxon>Pezizomycotina</taxon>
        <taxon>Sordariomycetes</taxon>
        <taxon>Xylariomycetidae</taxon>
        <taxon>Xylariales</taxon>
        <taxon>Microdochiaceae</taxon>
        <taxon>Microdochium</taxon>
    </lineage>
</organism>
<accession>A0A9P8XYI5</accession>
<keyword evidence="3" id="KW-1185">Reference proteome</keyword>
<sequence length="236" mass="27229">MLHYIFRSGTSPYHVINPENFPNLQATEIWSLLLYRLVHNPFEWWGQDCITYAHRIVNACLRYGLEDDVMMRLDACCRITYSNEPILAVRISLTRANGHALVQGYKQHEWLPLQSRIVQDLRRLNGEASMRQVLSPGFWRNLDEAGGMTGRSQPDHSNTPGTSTTPSRTDDELAGIPLDYGLGSLSQRSEWNWREFPNRFVDLRLIPQRGVPCMDHTNACYDSFEQNAYVAQRRLS</sequence>
<dbReference type="GeneID" id="70178275"/>
<reference evidence="2" key="1">
    <citation type="journal article" date="2021" name="Nat. Commun.">
        <title>Genetic determinants of endophytism in the Arabidopsis root mycobiome.</title>
        <authorList>
            <person name="Mesny F."/>
            <person name="Miyauchi S."/>
            <person name="Thiergart T."/>
            <person name="Pickel B."/>
            <person name="Atanasova L."/>
            <person name="Karlsson M."/>
            <person name="Huettel B."/>
            <person name="Barry K.W."/>
            <person name="Haridas S."/>
            <person name="Chen C."/>
            <person name="Bauer D."/>
            <person name="Andreopoulos W."/>
            <person name="Pangilinan J."/>
            <person name="LaButti K."/>
            <person name="Riley R."/>
            <person name="Lipzen A."/>
            <person name="Clum A."/>
            <person name="Drula E."/>
            <person name="Henrissat B."/>
            <person name="Kohler A."/>
            <person name="Grigoriev I.V."/>
            <person name="Martin F.M."/>
            <person name="Hacquard S."/>
        </authorList>
    </citation>
    <scope>NUCLEOTIDE SEQUENCE</scope>
    <source>
        <strain evidence="2">MPI-CAGE-CH-0230</strain>
    </source>
</reference>
<evidence type="ECO:0000256" key="1">
    <source>
        <dbReference type="SAM" id="MobiDB-lite"/>
    </source>
</evidence>
<evidence type="ECO:0000313" key="2">
    <source>
        <dbReference type="EMBL" id="KAH7025127.1"/>
    </source>
</evidence>
<dbReference type="RefSeq" id="XP_046008675.1">
    <property type="nucleotide sequence ID" value="XM_046148729.1"/>
</dbReference>
<protein>
    <submittedName>
        <fullName evidence="2">Uncharacterized protein</fullName>
    </submittedName>
</protein>
<name>A0A9P8XYI5_9PEZI</name>
<evidence type="ECO:0000313" key="3">
    <source>
        <dbReference type="Proteomes" id="UP000756346"/>
    </source>
</evidence>
<dbReference type="Proteomes" id="UP000756346">
    <property type="component" value="Unassembled WGS sequence"/>
</dbReference>
<dbReference type="EMBL" id="JAGTJQ010000009">
    <property type="protein sequence ID" value="KAH7025127.1"/>
    <property type="molecule type" value="Genomic_DNA"/>
</dbReference>
<gene>
    <name evidence="2" type="ORF">B0I36DRAFT_166159</name>
</gene>
<dbReference type="AlphaFoldDB" id="A0A9P8XYI5"/>
<proteinExistence type="predicted"/>
<feature type="compositionally biased region" description="Polar residues" evidence="1">
    <location>
        <begin position="150"/>
        <end position="167"/>
    </location>
</feature>